<gene>
    <name evidence="3" type="ORF">UFOPK3401_00850</name>
</gene>
<dbReference type="Gene3D" id="3.30.540.10">
    <property type="entry name" value="Fructose-1,6-Bisphosphatase, subunit A, domain 1"/>
    <property type="match status" value="1"/>
</dbReference>
<evidence type="ECO:0000256" key="1">
    <source>
        <dbReference type="ARBA" id="ARBA00022723"/>
    </source>
</evidence>
<dbReference type="PROSITE" id="PS00629">
    <property type="entry name" value="IMP_1"/>
    <property type="match status" value="1"/>
</dbReference>
<name>A0A6J7DWM4_9ZZZZ</name>
<proteinExistence type="predicted"/>
<sequence>MTSDVQVARELAREVGQALLAARDELFETFDTQGIKDAADELAQKIVVQRLKAQRPDDSVLSEEAEDDRSRLVAKRVWIIDPLDGTREYARAGRVDWAVHVALWDQPAQGFIAAAVDLPAQGLAFDTSGSPAQLPPRQRLAQDGRIRIAASQSRTPQILEQVAQSMPIEIVLWGSAGAKTARVLTGEVDAYIHDSDLNEWDSAAPVAVAQAYGLHVSHLDGTPLRFNQEVPITGDLVICRPEFADQLLACLQ</sequence>
<dbReference type="EMBL" id="CAFBLM010000034">
    <property type="protein sequence ID" value="CAB4871843.1"/>
    <property type="molecule type" value="Genomic_DNA"/>
</dbReference>
<keyword evidence="2" id="KW-0460">Magnesium</keyword>
<protein>
    <submittedName>
        <fullName evidence="3">Unannotated protein</fullName>
    </submittedName>
</protein>
<reference evidence="3" key="1">
    <citation type="submission" date="2020-05" db="EMBL/GenBank/DDBJ databases">
        <authorList>
            <person name="Chiriac C."/>
            <person name="Salcher M."/>
            <person name="Ghai R."/>
            <person name="Kavagutti S V."/>
        </authorList>
    </citation>
    <scope>NUCLEOTIDE SEQUENCE</scope>
</reference>
<dbReference type="Gene3D" id="3.40.190.80">
    <property type="match status" value="1"/>
</dbReference>
<dbReference type="GO" id="GO:0008441">
    <property type="term" value="F:3'(2'),5'-bisphosphate nucleotidase activity"/>
    <property type="evidence" value="ECO:0007669"/>
    <property type="project" value="TreeGrafter"/>
</dbReference>
<dbReference type="Pfam" id="PF00459">
    <property type="entry name" value="Inositol_P"/>
    <property type="match status" value="1"/>
</dbReference>
<dbReference type="InterPro" id="IPR000760">
    <property type="entry name" value="Inositol_monophosphatase-like"/>
</dbReference>
<organism evidence="3">
    <name type="scientific">freshwater metagenome</name>
    <dbReference type="NCBI Taxonomy" id="449393"/>
    <lineage>
        <taxon>unclassified sequences</taxon>
        <taxon>metagenomes</taxon>
        <taxon>ecological metagenomes</taxon>
    </lineage>
</organism>
<dbReference type="AlphaFoldDB" id="A0A6J7DWM4"/>
<dbReference type="GO" id="GO:0046872">
    <property type="term" value="F:metal ion binding"/>
    <property type="evidence" value="ECO:0007669"/>
    <property type="project" value="UniProtKB-KW"/>
</dbReference>
<dbReference type="PANTHER" id="PTHR43028:SF5">
    <property type="entry name" value="3'(2'),5'-BISPHOSPHATE NUCLEOTIDASE 1"/>
    <property type="match status" value="1"/>
</dbReference>
<dbReference type="SUPFAM" id="SSF56655">
    <property type="entry name" value="Carbohydrate phosphatase"/>
    <property type="match status" value="1"/>
</dbReference>
<dbReference type="PANTHER" id="PTHR43028">
    <property type="entry name" value="3'(2'),5'-BISPHOSPHATE NUCLEOTIDASE 1"/>
    <property type="match status" value="1"/>
</dbReference>
<dbReference type="GO" id="GO:0050427">
    <property type="term" value="P:3'-phosphoadenosine 5'-phosphosulfate metabolic process"/>
    <property type="evidence" value="ECO:0007669"/>
    <property type="project" value="TreeGrafter"/>
</dbReference>
<evidence type="ECO:0000313" key="3">
    <source>
        <dbReference type="EMBL" id="CAB4871843.1"/>
    </source>
</evidence>
<dbReference type="InterPro" id="IPR050725">
    <property type="entry name" value="CysQ/Inositol_MonoPase"/>
</dbReference>
<evidence type="ECO:0000256" key="2">
    <source>
        <dbReference type="ARBA" id="ARBA00022842"/>
    </source>
</evidence>
<dbReference type="GO" id="GO:0000103">
    <property type="term" value="P:sulfate assimilation"/>
    <property type="evidence" value="ECO:0007669"/>
    <property type="project" value="TreeGrafter"/>
</dbReference>
<accession>A0A6J7DWM4</accession>
<dbReference type="CDD" id="cd01638">
    <property type="entry name" value="CysQ"/>
    <property type="match status" value="1"/>
</dbReference>
<keyword evidence="1" id="KW-0479">Metal-binding</keyword>
<dbReference type="PRINTS" id="PR00377">
    <property type="entry name" value="IMPHPHTASES"/>
</dbReference>
<dbReference type="InterPro" id="IPR020583">
    <property type="entry name" value="Inositol_monoP_metal-BS"/>
</dbReference>